<dbReference type="Gene3D" id="3.40.50.150">
    <property type="entry name" value="Vaccinia Virus protein VP39"/>
    <property type="match status" value="1"/>
</dbReference>
<dbReference type="EC" id="2.1.1.-" evidence="6"/>
<evidence type="ECO:0000256" key="3">
    <source>
        <dbReference type="ARBA" id="ARBA00022603"/>
    </source>
</evidence>
<feature type="binding site" evidence="6">
    <location>
        <position position="179"/>
    </location>
    <ligand>
        <name>S-adenosyl-L-methionine</name>
        <dbReference type="ChEBI" id="CHEBI:59789"/>
    </ligand>
</feature>
<reference evidence="7" key="1">
    <citation type="submission" date="2021-12" db="EMBL/GenBank/DDBJ databases">
        <title>Discovery of the Pendulisporaceae a myxobacterial family with distinct sporulation behavior and unique specialized metabolism.</title>
        <authorList>
            <person name="Garcia R."/>
            <person name="Popoff A."/>
            <person name="Bader C.D."/>
            <person name="Loehr J."/>
            <person name="Walesch S."/>
            <person name="Walt C."/>
            <person name="Boldt J."/>
            <person name="Bunk B."/>
            <person name="Haeckl F.J.F.P.J."/>
            <person name="Gunesch A.P."/>
            <person name="Birkelbach J."/>
            <person name="Nuebel U."/>
            <person name="Pietschmann T."/>
            <person name="Bach T."/>
            <person name="Mueller R."/>
        </authorList>
    </citation>
    <scope>NUCLEOTIDE SEQUENCE</scope>
    <source>
        <strain evidence="7">MSr11367</strain>
    </source>
</reference>
<keyword evidence="7" id="KW-0689">Ribosomal protein</keyword>
<evidence type="ECO:0000256" key="2">
    <source>
        <dbReference type="ARBA" id="ARBA00022490"/>
    </source>
</evidence>
<keyword evidence="8" id="KW-1185">Reference proteome</keyword>
<dbReference type="SUPFAM" id="SSF53335">
    <property type="entry name" value="S-adenosyl-L-methionine-dependent methyltransferases"/>
    <property type="match status" value="1"/>
</dbReference>
<dbReference type="HAMAP" id="MF_00735">
    <property type="entry name" value="Methyltr_PrmA"/>
    <property type="match status" value="1"/>
</dbReference>
<comment type="function">
    <text evidence="6">Methylates ribosomal protein L11.</text>
</comment>
<evidence type="ECO:0000256" key="1">
    <source>
        <dbReference type="ARBA" id="ARBA00009741"/>
    </source>
</evidence>
<dbReference type="InterPro" id="IPR004498">
    <property type="entry name" value="Ribosomal_PrmA_MeTrfase"/>
</dbReference>
<dbReference type="GO" id="GO:0032259">
    <property type="term" value="P:methylation"/>
    <property type="evidence" value="ECO:0007669"/>
    <property type="project" value="UniProtKB-KW"/>
</dbReference>
<feature type="binding site" evidence="6">
    <location>
        <position position="221"/>
    </location>
    <ligand>
        <name>S-adenosyl-L-methionine</name>
        <dbReference type="ChEBI" id="CHEBI:59789"/>
    </ligand>
</feature>
<dbReference type="Pfam" id="PF06325">
    <property type="entry name" value="PrmA"/>
    <property type="match status" value="1"/>
</dbReference>
<dbReference type="PANTHER" id="PTHR43648:SF1">
    <property type="entry name" value="ELECTRON TRANSFER FLAVOPROTEIN BETA SUBUNIT LYSINE METHYLTRANSFERASE"/>
    <property type="match status" value="1"/>
</dbReference>
<comment type="subcellular location">
    <subcellularLocation>
        <location evidence="6">Cytoplasm</location>
    </subcellularLocation>
</comment>
<dbReference type="PANTHER" id="PTHR43648">
    <property type="entry name" value="ELECTRON TRANSFER FLAVOPROTEIN BETA SUBUNIT LYSINE METHYLTRANSFERASE"/>
    <property type="match status" value="1"/>
</dbReference>
<evidence type="ECO:0000256" key="6">
    <source>
        <dbReference type="HAMAP-Rule" id="MF_00735"/>
    </source>
</evidence>
<dbReference type="EMBL" id="CP089983">
    <property type="protein sequence ID" value="WXB06565.1"/>
    <property type="molecule type" value="Genomic_DNA"/>
</dbReference>
<dbReference type="InterPro" id="IPR029063">
    <property type="entry name" value="SAM-dependent_MTases_sf"/>
</dbReference>
<accession>A0ABZ2L879</accession>
<keyword evidence="7" id="KW-0687">Ribonucleoprotein</keyword>
<organism evidence="7 8">
    <name type="scientific">Pendulispora rubella</name>
    <dbReference type="NCBI Taxonomy" id="2741070"/>
    <lineage>
        <taxon>Bacteria</taxon>
        <taxon>Pseudomonadati</taxon>
        <taxon>Myxococcota</taxon>
        <taxon>Myxococcia</taxon>
        <taxon>Myxococcales</taxon>
        <taxon>Sorangiineae</taxon>
        <taxon>Pendulisporaceae</taxon>
        <taxon>Pendulispora</taxon>
    </lineage>
</organism>
<evidence type="ECO:0000256" key="4">
    <source>
        <dbReference type="ARBA" id="ARBA00022679"/>
    </source>
</evidence>
<keyword evidence="3 6" id="KW-0489">Methyltransferase</keyword>
<comment type="similarity">
    <text evidence="1 6">Belongs to the methyltransferase superfamily. PrmA family.</text>
</comment>
<evidence type="ECO:0000313" key="8">
    <source>
        <dbReference type="Proteomes" id="UP001374803"/>
    </source>
</evidence>
<dbReference type="Proteomes" id="UP001374803">
    <property type="component" value="Chromosome"/>
</dbReference>
<keyword evidence="5 6" id="KW-0949">S-adenosyl-L-methionine</keyword>
<dbReference type="CDD" id="cd02440">
    <property type="entry name" value="AdoMet_MTases"/>
    <property type="match status" value="1"/>
</dbReference>
<evidence type="ECO:0000313" key="7">
    <source>
        <dbReference type="EMBL" id="WXB06565.1"/>
    </source>
</evidence>
<proteinExistence type="inferred from homology"/>
<keyword evidence="2 6" id="KW-0963">Cytoplasm</keyword>
<gene>
    <name evidence="6" type="primary">prmA</name>
    <name evidence="7" type="ORF">LVJ94_04810</name>
</gene>
<name>A0ABZ2L879_9BACT</name>
<comment type="catalytic activity">
    <reaction evidence="6">
        <text>L-lysyl-[protein] + 3 S-adenosyl-L-methionine = N(6),N(6),N(6)-trimethyl-L-lysyl-[protein] + 3 S-adenosyl-L-homocysteine + 3 H(+)</text>
        <dbReference type="Rhea" id="RHEA:54192"/>
        <dbReference type="Rhea" id="RHEA-COMP:9752"/>
        <dbReference type="Rhea" id="RHEA-COMP:13826"/>
        <dbReference type="ChEBI" id="CHEBI:15378"/>
        <dbReference type="ChEBI" id="CHEBI:29969"/>
        <dbReference type="ChEBI" id="CHEBI:57856"/>
        <dbReference type="ChEBI" id="CHEBI:59789"/>
        <dbReference type="ChEBI" id="CHEBI:61961"/>
    </reaction>
</comment>
<keyword evidence="4 6" id="KW-0808">Transferase</keyword>
<dbReference type="RefSeq" id="WP_394836214.1">
    <property type="nucleotide sequence ID" value="NZ_CP089929.1"/>
</dbReference>
<dbReference type="GO" id="GO:0008168">
    <property type="term" value="F:methyltransferase activity"/>
    <property type="evidence" value="ECO:0007669"/>
    <property type="project" value="UniProtKB-KW"/>
</dbReference>
<evidence type="ECO:0000256" key="5">
    <source>
        <dbReference type="ARBA" id="ARBA00022691"/>
    </source>
</evidence>
<protein>
    <recommendedName>
        <fullName evidence="6">Ribosomal protein L11 methyltransferase</fullName>
        <shortName evidence="6">L11 Mtase</shortName>
        <ecNumber evidence="6">2.1.1.-</ecNumber>
    </recommendedName>
</protein>
<feature type="binding site" evidence="6">
    <location>
        <position position="134"/>
    </location>
    <ligand>
        <name>S-adenosyl-L-methionine</name>
        <dbReference type="ChEBI" id="CHEBI:59789"/>
    </ligand>
</feature>
<feature type="binding site" evidence="6">
    <location>
        <position position="157"/>
    </location>
    <ligand>
        <name>S-adenosyl-L-methionine</name>
        <dbReference type="ChEBI" id="CHEBI:59789"/>
    </ligand>
</feature>
<dbReference type="GO" id="GO:0005840">
    <property type="term" value="C:ribosome"/>
    <property type="evidence" value="ECO:0007669"/>
    <property type="project" value="UniProtKB-KW"/>
</dbReference>
<dbReference type="InterPro" id="IPR050078">
    <property type="entry name" value="Ribosomal_L11_MeTrfase_PrmA"/>
</dbReference>
<sequence>MSQPRFYFVVVDVDPLLAEDAGVLFFELGATGVEERDQTTLVKGLVDKTTLVASFSSQQEAETARDELDPAWLPRIEELVGDAWRDAWKEHFRPFELCPGVVVHPPWEKYAGQAEHLLELEPGRAFGTGLHETTSLVATALQTHRATYAGGQVLDVGCGSGILALVALVLGAGNARAVDNDADVIGVAQENAERNGLQARLDVDTTPVGDIAPEFDMVVANIEADVLVTLAAPISARVKPGKLLVLSGVLGTQHDRVRAAYADFESVASPARGEWVALILRRPHANG</sequence>